<gene>
    <name evidence="1" type="ORF">DJ120_21125</name>
</gene>
<evidence type="ECO:0000313" key="1">
    <source>
        <dbReference type="EMBL" id="ECV5647243.1"/>
    </source>
</evidence>
<sequence length="70" mass="7834">MSLFRNGSVAAGKRLEVFRETVGVPLYEPGKGWLPVGKRVHPDTEREGRLREYALFLIHLKSAGNGEPRS</sequence>
<name>A0A610H446_SALET</name>
<dbReference type="EMBL" id="AAKRVI010000012">
    <property type="protein sequence ID" value="ECV5647243.1"/>
    <property type="molecule type" value="Genomic_DNA"/>
</dbReference>
<reference evidence="1" key="1">
    <citation type="submission" date="2018-07" db="EMBL/GenBank/DDBJ databases">
        <authorList>
            <consortium name="PulseNet: The National Subtyping Network for Foodborne Disease Surveillance"/>
            <person name="Tarr C.L."/>
            <person name="Trees E."/>
            <person name="Katz L.S."/>
            <person name="Carleton-Romer H.A."/>
            <person name="Stroika S."/>
            <person name="Kucerova Z."/>
            <person name="Roache K.F."/>
            <person name="Sabol A.L."/>
            <person name="Besser J."/>
            <person name="Gerner-Smidt P."/>
        </authorList>
    </citation>
    <scope>NUCLEOTIDE SEQUENCE</scope>
    <source>
        <strain evidence="1">PNUSAS040495</strain>
    </source>
</reference>
<protein>
    <submittedName>
        <fullName evidence="1">Uncharacterized protein</fullName>
    </submittedName>
</protein>
<accession>A0A610H446</accession>
<organism evidence="1">
    <name type="scientific">Salmonella enterica subsp. enterica serovar Saintpaul</name>
    <dbReference type="NCBI Taxonomy" id="90105"/>
    <lineage>
        <taxon>Bacteria</taxon>
        <taxon>Pseudomonadati</taxon>
        <taxon>Pseudomonadota</taxon>
        <taxon>Gammaproteobacteria</taxon>
        <taxon>Enterobacterales</taxon>
        <taxon>Enterobacteriaceae</taxon>
        <taxon>Salmonella</taxon>
    </lineage>
</organism>
<proteinExistence type="predicted"/>
<dbReference type="AlphaFoldDB" id="A0A610H446"/>
<comment type="caution">
    <text evidence="1">The sequence shown here is derived from an EMBL/GenBank/DDBJ whole genome shotgun (WGS) entry which is preliminary data.</text>
</comment>